<dbReference type="OrthoDB" id="5242875at2759"/>
<sequence length="139" mass="15536">MEASVQWQELSTLKRVPLPHFEERWNALRTVSYGGDEETKLDMDPNPGNRSFSGGAGSSRVGGVDKRNMHDAMTASISERRIAVMAELFLETCPGEWVKLKGNSLRDLLRHAIDGDGDRKHDSDEVGDEIRDIPAIRKC</sequence>
<dbReference type="AlphaFoldDB" id="A0A9P9JB52"/>
<dbReference type="Proteomes" id="UP000717696">
    <property type="component" value="Unassembled WGS sequence"/>
</dbReference>
<feature type="region of interest" description="Disordered" evidence="1">
    <location>
        <begin position="36"/>
        <end position="67"/>
    </location>
</feature>
<evidence type="ECO:0000313" key="3">
    <source>
        <dbReference type="Proteomes" id="UP000717696"/>
    </source>
</evidence>
<proteinExistence type="predicted"/>
<accession>A0A9P9JB52</accession>
<dbReference type="EMBL" id="JAGMUU010000005">
    <property type="protein sequence ID" value="KAH7152219.1"/>
    <property type="molecule type" value="Genomic_DNA"/>
</dbReference>
<protein>
    <submittedName>
        <fullName evidence="2">Uncharacterized protein</fullName>
    </submittedName>
</protein>
<gene>
    <name evidence="2" type="ORF">B0J13DRAFT_658569</name>
</gene>
<comment type="caution">
    <text evidence="2">The sequence shown here is derived from an EMBL/GenBank/DDBJ whole genome shotgun (WGS) entry which is preliminary data.</text>
</comment>
<evidence type="ECO:0000313" key="2">
    <source>
        <dbReference type="EMBL" id="KAH7152219.1"/>
    </source>
</evidence>
<name>A0A9P9JB52_9HYPO</name>
<organism evidence="2 3">
    <name type="scientific">Dactylonectria estremocensis</name>
    <dbReference type="NCBI Taxonomy" id="1079267"/>
    <lineage>
        <taxon>Eukaryota</taxon>
        <taxon>Fungi</taxon>
        <taxon>Dikarya</taxon>
        <taxon>Ascomycota</taxon>
        <taxon>Pezizomycotina</taxon>
        <taxon>Sordariomycetes</taxon>
        <taxon>Hypocreomycetidae</taxon>
        <taxon>Hypocreales</taxon>
        <taxon>Nectriaceae</taxon>
        <taxon>Dactylonectria</taxon>
    </lineage>
</organism>
<feature type="compositionally biased region" description="Low complexity" evidence="1">
    <location>
        <begin position="48"/>
        <end position="62"/>
    </location>
</feature>
<reference evidence="2" key="1">
    <citation type="journal article" date="2021" name="Nat. Commun.">
        <title>Genetic determinants of endophytism in the Arabidopsis root mycobiome.</title>
        <authorList>
            <person name="Mesny F."/>
            <person name="Miyauchi S."/>
            <person name="Thiergart T."/>
            <person name="Pickel B."/>
            <person name="Atanasova L."/>
            <person name="Karlsson M."/>
            <person name="Huettel B."/>
            <person name="Barry K.W."/>
            <person name="Haridas S."/>
            <person name="Chen C."/>
            <person name="Bauer D."/>
            <person name="Andreopoulos W."/>
            <person name="Pangilinan J."/>
            <person name="LaButti K."/>
            <person name="Riley R."/>
            <person name="Lipzen A."/>
            <person name="Clum A."/>
            <person name="Drula E."/>
            <person name="Henrissat B."/>
            <person name="Kohler A."/>
            <person name="Grigoriev I.V."/>
            <person name="Martin F.M."/>
            <person name="Hacquard S."/>
        </authorList>
    </citation>
    <scope>NUCLEOTIDE SEQUENCE</scope>
    <source>
        <strain evidence="2">MPI-CAGE-AT-0021</strain>
    </source>
</reference>
<evidence type="ECO:0000256" key="1">
    <source>
        <dbReference type="SAM" id="MobiDB-lite"/>
    </source>
</evidence>
<keyword evidence="3" id="KW-1185">Reference proteome</keyword>